<dbReference type="Proteomes" id="UP000735302">
    <property type="component" value="Unassembled WGS sequence"/>
</dbReference>
<feature type="non-terminal residue" evidence="2">
    <location>
        <position position="76"/>
    </location>
</feature>
<feature type="compositionally biased region" description="Basic and acidic residues" evidence="1">
    <location>
        <begin position="13"/>
        <end position="23"/>
    </location>
</feature>
<keyword evidence="3" id="KW-1185">Reference proteome</keyword>
<protein>
    <submittedName>
        <fullName evidence="2">Uncharacterized protein</fullName>
    </submittedName>
</protein>
<gene>
    <name evidence="2" type="ORF">PoB_001949300</name>
</gene>
<sequence>MKTGDAAQQIAAPKHELKEEHDRSVARIAAAAPPAASVYKLQKAYLFLRSTKKTTPVLQLLSPIYLDLSINIQSTQ</sequence>
<evidence type="ECO:0000313" key="3">
    <source>
        <dbReference type="Proteomes" id="UP000735302"/>
    </source>
</evidence>
<proteinExistence type="predicted"/>
<comment type="caution">
    <text evidence="2">The sequence shown here is derived from an EMBL/GenBank/DDBJ whole genome shotgun (WGS) entry which is preliminary data.</text>
</comment>
<reference evidence="2 3" key="1">
    <citation type="journal article" date="2021" name="Elife">
        <title>Chloroplast acquisition without the gene transfer in kleptoplastic sea slugs, Plakobranchus ocellatus.</title>
        <authorList>
            <person name="Maeda T."/>
            <person name="Takahashi S."/>
            <person name="Yoshida T."/>
            <person name="Shimamura S."/>
            <person name="Takaki Y."/>
            <person name="Nagai Y."/>
            <person name="Toyoda A."/>
            <person name="Suzuki Y."/>
            <person name="Arimoto A."/>
            <person name="Ishii H."/>
            <person name="Satoh N."/>
            <person name="Nishiyama T."/>
            <person name="Hasebe M."/>
            <person name="Maruyama T."/>
            <person name="Minagawa J."/>
            <person name="Obokata J."/>
            <person name="Shigenobu S."/>
        </authorList>
    </citation>
    <scope>NUCLEOTIDE SEQUENCE [LARGE SCALE GENOMIC DNA]</scope>
</reference>
<organism evidence="2 3">
    <name type="scientific">Plakobranchus ocellatus</name>
    <dbReference type="NCBI Taxonomy" id="259542"/>
    <lineage>
        <taxon>Eukaryota</taxon>
        <taxon>Metazoa</taxon>
        <taxon>Spiralia</taxon>
        <taxon>Lophotrochozoa</taxon>
        <taxon>Mollusca</taxon>
        <taxon>Gastropoda</taxon>
        <taxon>Heterobranchia</taxon>
        <taxon>Euthyneura</taxon>
        <taxon>Panpulmonata</taxon>
        <taxon>Sacoglossa</taxon>
        <taxon>Placobranchoidea</taxon>
        <taxon>Plakobranchidae</taxon>
        <taxon>Plakobranchus</taxon>
    </lineage>
</organism>
<evidence type="ECO:0000313" key="2">
    <source>
        <dbReference type="EMBL" id="GFN92987.1"/>
    </source>
</evidence>
<feature type="region of interest" description="Disordered" evidence="1">
    <location>
        <begin position="1"/>
        <end position="23"/>
    </location>
</feature>
<dbReference type="AlphaFoldDB" id="A0AAV3ZE21"/>
<evidence type="ECO:0000256" key="1">
    <source>
        <dbReference type="SAM" id="MobiDB-lite"/>
    </source>
</evidence>
<dbReference type="EMBL" id="BLXT01002307">
    <property type="protein sequence ID" value="GFN92987.1"/>
    <property type="molecule type" value="Genomic_DNA"/>
</dbReference>
<accession>A0AAV3ZE21</accession>
<name>A0AAV3ZE21_9GAST</name>